<proteinExistence type="predicted"/>
<protein>
    <submittedName>
        <fullName evidence="1">Uncharacterized protein</fullName>
    </submittedName>
</protein>
<dbReference type="EMBL" id="ADGI01000050">
    <property type="protein sequence ID" value="EGV30715.1"/>
    <property type="molecule type" value="Genomic_DNA"/>
</dbReference>
<dbReference type="HOGENOM" id="CLU_2331380_0_0_10"/>
<dbReference type="PATRIC" id="fig|702438.4.peg.1547"/>
<organism evidence="1 2">
    <name type="scientific">Segatella oulorum F0390</name>
    <dbReference type="NCBI Taxonomy" id="702438"/>
    <lineage>
        <taxon>Bacteria</taxon>
        <taxon>Pseudomonadati</taxon>
        <taxon>Bacteroidota</taxon>
        <taxon>Bacteroidia</taxon>
        <taxon>Bacteroidales</taxon>
        <taxon>Prevotellaceae</taxon>
        <taxon>Segatella</taxon>
    </lineage>
</organism>
<evidence type="ECO:0000313" key="2">
    <source>
        <dbReference type="Proteomes" id="UP000005141"/>
    </source>
</evidence>
<gene>
    <name evidence="1" type="ORF">HMPREF9431_01496</name>
</gene>
<dbReference type="Proteomes" id="UP000005141">
    <property type="component" value="Unassembled WGS sequence"/>
</dbReference>
<evidence type="ECO:0000313" key="1">
    <source>
        <dbReference type="EMBL" id="EGV30715.1"/>
    </source>
</evidence>
<comment type="caution">
    <text evidence="1">The sequence shown here is derived from an EMBL/GenBank/DDBJ whole genome shotgun (WGS) entry which is preliminary data.</text>
</comment>
<accession>G1WCE5</accession>
<keyword evidence="2" id="KW-1185">Reference proteome</keyword>
<sequence length="98" mass="11672">MMCKCSFCCMMVLGLFPLRRTTEWTTLKDMLPAEGSIFFLFRVGKTTEHGHRSVLFLAKIMEYAHRFPLFLRKKVENVGRFQLFLWKTKETALRMLLF</sequence>
<dbReference type="AlphaFoldDB" id="G1WCE5"/>
<name>G1WCE5_9BACT</name>
<reference evidence="1 2" key="1">
    <citation type="submission" date="2011-07" db="EMBL/GenBank/DDBJ databases">
        <title>The Genome Sequence of Prevotella oulorum F0390.</title>
        <authorList>
            <consortium name="The Broad Institute Genome Sequencing Platform"/>
            <consortium name="The Broad Institute Genome Sequencing Center for Infectious Disease"/>
            <person name="Earl A."/>
            <person name="Ward D."/>
            <person name="Feldgarden M."/>
            <person name="Gevers D."/>
            <person name="Izard J."/>
            <person name="Ganesan A."/>
            <person name="Baranova O.V."/>
            <person name="Blanton J.M."/>
            <person name="Tanner A.C."/>
            <person name="Dewhirst F.E."/>
            <person name="Young S.K."/>
            <person name="Zeng Q."/>
            <person name="Gargeya S."/>
            <person name="Fitzgerald M."/>
            <person name="Haas B."/>
            <person name="Abouelleil A."/>
            <person name="Alvarado L."/>
            <person name="Arachchi H.M."/>
            <person name="Berlin A."/>
            <person name="Brown A."/>
            <person name="Chapman S.B."/>
            <person name="Chen Z."/>
            <person name="Dunbar C."/>
            <person name="Freedman E."/>
            <person name="Gearin G."/>
            <person name="Gellesch M."/>
            <person name="Goldberg J."/>
            <person name="Griggs A."/>
            <person name="Gujja S."/>
            <person name="Heiman D."/>
            <person name="Howarth C."/>
            <person name="Larson L."/>
            <person name="Lui A."/>
            <person name="MacDonald P.J.P."/>
            <person name="Mehta T."/>
            <person name="Montmayeur A."/>
            <person name="Murphy C."/>
            <person name="Neiman D."/>
            <person name="Pearson M."/>
            <person name="Priest M."/>
            <person name="Roberts A."/>
            <person name="Saif S."/>
            <person name="Shea T."/>
            <person name="Shenoy N."/>
            <person name="Sisk P."/>
            <person name="Stolte C."/>
            <person name="Sykes S."/>
            <person name="Wortman J."/>
            <person name="Nusbaum C."/>
            <person name="Birren B."/>
        </authorList>
    </citation>
    <scope>NUCLEOTIDE SEQUENCE [LARGE SCALE GENOMIC DNA]</scope>
    <source>
        <strain evidence="1 2">F0390</strain>
    </source>
</reference>